<gene>
    <name evidence="1" type="ORF">PG997_012277</name>
</gene>
<sequence>MSSTEYTIQQYLLDRANIQDTVNKIVRQPFPLPFSHISPNHCQLFSHPLPRDQQTLYYDTDNAPALADECYAPGDDDAVTIDYTSMFAGRPLTISNRKWAADAVSMLRAFDAKQHVVTGLVIERLPQPAVTIAAAAAGTHVVPSIPDSCTVVANVNGHVMRKAAAAEAAESAEFASSFIHNGVSLASLHGRYEFDLVRIKELEEAGKNPWRVRKHKCILTWSDGNPRVMEPMKDAPVVTRE</sequence>
<dbReference type="EMBL" id="JAQQWN010000009">
    <property type="protein sequence ID" value="KAK8065530.1"/>
    <property type="molecule type" value="Genomic_DNA"/>
</dbReference>
<dbReference type="RefSeq" id="XP_066662283.1">
    <property type="nucleotide sequence ID" value="XM_066816591.1"/>
</dbReference>
<evidence type="ECO:0000313" key="1">
    <source>
        <dbReference type="EMBL" id="KAK8065530.1"/>
    </source>
</evidence>
<reference evidence="1 2" key="1">
    <citation type="submission" date="2023-01" db="EMBL/GenBank/DDBJ databases">
        <title>Analysis of 21 Apiospora genomes using comparative genomics revels a genus with tremendous synthesis potential of carbohydrate active enzymes and secondary metabolites.</title>
        <authorList>
            <person name="Sorensen T."/>
        </authorList>
    </citation>
    <scope>NUCLEOTIDE SEQUENCE [LARGE SCALE GENOMIC DNA]</scope>
    <source>
        <strain evidence="1 2">CBS 114990</strain>
    </source>
</reference>
<organism evidence="1 2">
    <name type="scientific">Apiospora hydei</name>
    <dbReference type="NCBI Taxonomy" id="1337664"/>
    <lineage>
        <taxon>Eukaryota</taxon>
        <taxon>Fungi</taxon>
        <taxon>Dikarya</taxon>
        <taxon>Ascomycota</taxon>
        <taxon>Pezizomycotina</taxon>
        <taxon>Sordariomycetes</taxon>
        <taxon>Xylariomycetidae</taxon>
        <taxon>Amphisphaeriales</taxon>
        <taxon>Apiosporaceae</taxon>
        <taxon>Apiospora</taxon>
    </lineage>
</organism>
<dbReference type="Gene3D" id="3.10.450.50">
    <property type="match status" value="1"/>
</dbReference>
<dbReference type="Proteomes" id="UP001433268">
    <property type="component" value="Unassembled WGS sequence"/>
</dbReference>
<accession>A0ABR1V2W3</accession>
<name>A0ABR1V2W3_9PEZI</name>
<evidence type="ECO:0000313" key="2">
    <source>
        <dbReference type="Proteomes" id="UP001433268"/>
    </source>
</evidence>
<keyword evidence="2" id="KW-1185">Reference proteome</keyword>
<dbReference type="GeneID" id="92049651"/>
<proteinExistence type="predicted"/>
<protein>
    <submittedName>
        <fullName evidence="1">Uncharacterized protein</fullName>
    </submittedName>
</protein>
<comment type="caution">
    <text evidence="1">The sequence shown here is derived from an EMBL/GenBank/DDBJ whole genome shotgun (WGS) entry which is preliminary data.</text>
</comment>